<gene>
    <name evidence="3" type="ORF">ACFFHW_16390</name>
</gene>
<dbReference type="Pfam" id="PF09722">
    <property type="entry name" value="Xre_MbcA_ParS_C"/>
    <property type="match status" value="1"/>
</dbReference>
<dbReference type="RefSeq" id="WP_019951182.1">
    <property type="nucleotide sequence ID" value="NZ_JBHLVX010000060.1"/>
</dbReference>
<evidence type="ECO:0000259" key="1">
    <source>
        <dbReference type="Pfam" id="PF09722"/>
    </source>
</evidence>
<feature type="domain" description="Antitoxin Xre-like helix-turn-helix" evidence="2">
    <location>
        <begin position="35"/>
        <end position="98"/>
    </location>
</feature>
<dbReference type="EMBL" id="JBHLVX010000060">
    <property type="protein sequence ID" value="MFC0269547.1"/>
    <property type="molecule type" value="Genomic_DNA"/>
</dbReference>
<dbReference type="Proteomes" id="UP001589814">
    <property type="component" value="Unassembled WGS sequence"/>
</dbReference>
<organism evidence="3 4">
    <name type="scientific">Kushneria aurantia</name>
    <dbReference type="NCBI Taxonomy" id="504092"/>
    <lineage>
        <taxon>Bacteria</taxon>
        <taxon>Pseudomonadati</taxon>
        <taxon>Pseudomonadota</taxon>
        <taxon>Gammaproteobacteria</taxon>
        <taxon>Oceanospirillales</taxon>
        <taxon>Halomonadaceae</taxon>
        <taxon>Kushneria</taxon>
    </lineage>
</organism>
<dbReference type="Pfam" id="PF20432">
    <property type="entry name" value="Xre-like-HTH"/>
    <property type="match status" value="1"/>
</dbReference>
<dbReference type="InterPro" id="IPR024467">
    <property type="entry name" value="Xre/MbcA/ParS-like_toxin-bd"/>
</dbReference>
<comment type="caution">
    <text evidence="3">The sequence shown here is derived from an EMBL/GenBank/DDBJ whole genome shotgun (WGS) entry which is preliminary data.</text>
</comment>
<proteinExistence type="predicted"/>
<evidence type="ECO:0000313" key="3">
    <source>
        <dbReference type="EMBL" id="MFC0269547.1"/>
    </source>
</evidence>
<dbReference type="InterPro" id="IPR046847">
    <property type="entry name" value="Xre-like_HTH"/>
</dbReference>
<accession>A0ABV6G996</accession>
<dbReference type="NCBIfam" id="TIGR02293">
    <property type="entry name" value="TAS_TIGR02293"/>
    <property type="match status" value="1"/>
</dbReference>
<keyword evidence="4" id="KW-1185">Reference proteome</keyword>
<name>A0ABV6G996_9GAMM</name>
<reference evidence="3 4" key="1">
    <citation type="submission" date="2024-09" db="EMBL/GenBank/DDBJ databases">
        <authorList>
            <person name="Sun Q."/>
            <person name="Mori K."/>
        </authorList>
    </citation>
    <scope>NUCLEOTIDE SEQUENCE [LARGE SCALE GENOMIC DNA]</scope>
    <source>
        <strain evidence="3 4">CCM 7415</strain>
    </source>
</reference>
<evidence type="ECO:0000313" key="4">
    <source>
        <dbReference type="Proteomes" id="UP001589814"/>
    </source>
</evidence>
<sequence length="156" mass="17454">MAIAELEPKAGRSIQERTLQRLTGKRPATVKSALDIHALIEKGLPSEGVIDFVETIELLHDKKVVARVFGISERTLYRRRSKPGPLSTEQSGRTWRFAEILTRAEDVFGDSGTAQRWMNTPAMALEGHKPIDLITTQVGHDLVDDLLTRLDYGVYT</sequence>
<dbReference type="InterPro" id="IPR011979">
    <property type="entry name" value="Antitox_Xre"/>
</dbReference>
<feature type="domain" description="Antitoxin Xre/MbcA/ParS-like toxin-binding" evidence="1">
    <location>
        <begin position="104"/>
        <end position="153"/>
    </location>
</feature>
<evidence type="ECO:0000259" key="2">
    <source>
        <dbReference type="Pfam" id="PF20432"/>
    </source>
</evidence>
<protein>
    <submittedName>
        <fullName evidence="3">Antitoxin Xre/MbcA/ParS toxin-binding domain-containing protein</fullName>
    </submittedName>
</protein>